<dbReference type="InterPro" id="IPR007039">
    <property type="entry name" value="TrbC/VirB2"/>
</dbReference>
<protein>
    <submittedName>
        <fullName evidence="2">TrbC/VirB2 family protein</fullName>
    </submittedName>
</protein>
<reference evidence="2" key="1">
    <citation type="submission" date="2024-06" db="EMBL/GenBank/DDBJ databases">
        <title>Caulobacter inopinatus, sp. nov.</title>
        <authorList>
            <person name="Donachie S.P."/>
        </authorList>
    </citation>
    <scope>NUCLEOTIDE SEQUENCE</scope>
    <source>
        <strain evidence="2">73W</strain>
    </source>
</reference>
<sequence length="121" mass="12594">MLKFLPRRFRVKSRASWPFRSTAPGPDAPPGIGFFVLVVATAAASTARAQTAGGDLGGFIQNIIDLLNSDIIRGLAVLAVILTGVAWMFGQIDLRRAGTVVVGIIVIFGAGTIVDMIVGGA</sequence>
<keyword evidence="1" id="KW-0812">Transmembrane</keyword>
<feature type="transmembrane region" description="Helical" evidence="1">
    <location>
        <begin position="97"/>
        <end position="118"/>
    </location>
</feature>
<dbReference type="RefSeq" id="WP_369062503.1">
    <property type="nucleotide sequence ID" value="NZ_CP158375.1"/>
</dbReference>
<name>A0AB39KZG0_9CAUL</name>
<dbReference type="EMBL" id="CP158375">
    <property type="protein sequence ID" value="XDO98628.1"/>
    <property type="molecule type" value="Genomic_DNA"/>
</dbReference>
<keyword evidence="1" id="KW-0472">Membrane</keyword>
<keyword evidence="1" id="KW-1133">Transmembrane helix</keyword>
<evidence type="ECO:0000313" key="2">
    <source>
        <dbReference type="EMBL" id="XDO98628.1"/>
    </source>
</evidence>
<dbReference type="Pfam" id="PF04956">
    <property type="entry name" value="TrbC"/>
    <property type="match status" value="1"/>
</dbReference>
<dbReference type="AlphaFoldDB" id="A0AB39KZG0"/>
<feature type="transmembrane region" description="Helical" evidence="1">
    <location>
        <begin position="71"/>
        <end position="90"/>
    </location>
</feature>
<proteinExistence type="predicted"/>
<evidence type="ECO:0000256" key="1">
    <source>
        <dbReference type="SAM" id="Phobius"/>
    </source>
</evidence>
<organism evidence="2">
    <name type="scientific">Caulobacter sp. 73W</name>
    <dbReference type="NCBI Taxonomy" id="3161137"/>
    <lineage>
        <taxon>Bacteria</taxon>
        <taxon>Pseudomonadati</taxon>
        <taxon>Pseudomonadota</taxon>
        <taxon>Alphaproteobacteria</taxon>
        <taxon>Caulobacterales</taxon>
        <taxon>Caulobacteraceae</taxon>
        <taxon>Caulobacter</taxon>
    </lineage>
</organism>
<accession>A0AB39KZG0</accession>
<gene>
    <name evidence="2" type="ORF">ABOZ73_08020</name>
</gene>